<proteinExistence type="predicted"/>
<protein>
    <recommendedName>
        <fullName evidence="4">Heat shock factor binding protein 1</fullName>
    </recommendedName>
</protein>
<feature type="non-terminal residue" evidence="2">
    <location>
        <position position="90"/>
    </location>
</feature>
<evidence type="ECO:0000256" key="1">
    <source>
        <dbReference type="SAM" id="MobiDB-lite"/>
    </source>
</evidence>
<name>A0AAD1WJU3_PELCU</name>
<dbReference type="AlphaFoldDB" id="A0AAD1WJU3"/>
<dbReference type="Proteomes" id="UP001295444">
    <property type="component" value="Chromosome 08"/>
</dbReference>
<dbReference type="EMBL" id="OW240919">
    <property type="protein sequence ID" value="CAH2311266.1"/>
    <property type="molecule type" value="Genomic_DNA"/>
</dbReference>
<feature type="compositionally biased region" description="Polar residues" evidence="1">
    <location>
        <begin position="10"/>
        <end position="19"/>
    </location>
</feature>
<evidence type="ECO:0000313" key="3">
    <source>
        <dbReference type="Proteomes" id="UP001295444"/>
    </source>
</evidence>
<keyword evidence="3" id="KW-1185">Reference proteome</keyword>
<evidence type="ECO:0000313" key="2">
    <source>
        <dbReference type="EMBL" id="CAH2311266.1"/>
    </source>
</evidence>
<feature type="region of interest" description="Disordered" evidence="1">
    <location>
        <begin position="1"/>
        <end position="34"/>
    </location>
</feature>
<sequence>MAMVSKMVATDNQTESLPSSPAPAEGSCRSHEVSQDHEIQDFLQNLPSKVDLANMFGKLETAFQSKMDAMGADVQQVSLRVTDLEEEKDV</sequence>
<gene>
    <name evidence="2" type="ORF">PECUL_23A009980</name>
</gene>
<evidence type="ECO:0008006" key="4">
    <source>
        <dbReference type="Google" id="ProtNLM"/>
    </source>
</evidence>
<accession>A0AAD1WJU3</accession>
<organism evidence="2 3">
    <name type="scientific">Pelobates cultripes</name>
    <name type="common">Western spadefoot toad</name>
    <dbReference type="NCBI Taxonomy" id="61616"/>
    <lineage>
        <taxon>Eukaryota</taxon>
        <taxon>Metazoa</taxon>
        <taxon>Chordata</taxon>
        <taxon>Craniata</taxon>
        <taxon>Vertebrata</taxon>
        <taxon>Euteleostomi</taxon>
        <taxon>Amphibia</taxon>
        <taxon>Batrachia</taxon>
        <taxon>Anura</taxon>
        <taxon>Pelobatoidea</taxon>
        <taxon>Pelobatidae</taxon>
        <taxon>Pelobates</taxon>
    </lineage>
</organism>
<reference evidence="2" key="1">
    <citation type="submission" date="2022-03" db="EMBL/GenBank/DDBJ databases">
        <authorList>
            <person name="Alioto T."/>
            <person name="Alioto T."/>
            <person name="Gomez Garrido J."/>
        </authorList>
    </citation>
    <scope>NUCLEOTIDE SEQUENCE</scope>
</reference>